<sequence length="146" mass="16763">MMSQQARYRLEGKVSFSWEKKPGVAKVTSLIPKEQELPPPPCTMEASIAKNPIHDFQIEIPLPPCAFQPPYYRTSSKRGLWVQHDDPFVAAYKECTKSKKHAKMNKKLTRNGIGSRVKKSMCFLSCYQSCTVRDNNLVRISYLDKH</sequence>
<dbReference type="AlphaFoldDB" id="A0AAN9K4H2"/>
<accession>A0AAN9K4H2</accession>
<dbReference type="PANTHER" id="PTHR33696">
    <property type="entry name" value="T22J18.15-RELATED"/>
    <property type="match status" value="1"/>
</dbReference>
<gene>
    <name evidence="1" type="ORF">RJT34_08466</name>
</gene>
<evidence type="ECO:0000313" key="2">
    <source>
        <dbReference type="Proteomes" id="UP001359559"/>
    </source>
</evidence>
<keyword evidence="2" id="KW-1185">Reference proteome</keyword>
<dbReference type="PANTHER" id="PTHR33696:SF3">
    <property type="entry name" value="FLZ-TYPE DOMAIN-CONTAINING PROTEIN"/>
    <property type="match status" value="1"/>
</dbReference>
<reference evidence="1 2" key="1">
    <citation type="submission" date="2024-01" db="EMBL/GenBank/DDBJ databases">
        <title>The genomes of 5 underutilized Papilionoideae crops provide insights into root nodulation and disease resistance.</title>
        <authorList>
            <person name="Yuan L."/>
        </authorList>
    </citation>
    <scope>NUCLEOTIDE SEQUENCE [LARGE SCALE GENOMIC DNA]</scope>
    <source>
        <strain evidence="1">LY-2023</strain>
        <tissue evidence="1">Leaf</tissue>
    </source>
</reference>
<name>A0AAN9K4H2_CLITE</name>
<organism evidence="1 2">
    <name type="scientific">Clitoria ternatea</name>
    <name type="common">Butterfly pea</name>
    <dbReference type="NCBI Taxonomy" id="43366"/>
    <lineage>
        <taxon>Eukaryota</taxon>
        <taxon>Viridiplantae</taxon>
        <taxon>Streptophyta</taxon>
        <taxon>Embryophyta</taxon>
        <taxon>Tracheophyta</taxon>
        <taxon>Spermatophyta</taxon>
        <taxon>Magnoliopsida</taxon>
        <taxon>eudicotyledons</taxon>
        <taxon>Gunneridae</taxon>
        <taxon>Pentapetalae</taxon>
        <taxon>rosids</taxon>
        <taxon>fabids</taxon>
        <taxon>Fabales</taxon>
        <taxon>Fabaceae</taxon>
        <taxon>Papilionoideae</taxon>
        <taxon>50 kb inversion clade</taxon>
        <taxon>NPAAA clade</taxon>
        <taxon>indigoferoid/millettioid clade</taxon>
        <taxon>Phaseoleae</taxon>
        <taxon>Clitoria</taxon>
    </lineage>
</organism>
<dbReference type="EMBL" id="JAYKXN010000002">
    <property type="protein sequence ID" value="KAK7310755.1"/>
    <property type="molecule type" value="Genomic_DNA"/>
</dbReference>
<protein>
    <submittedName>
        <fullName evidence="1">Uncharacterized protein</fullName>
    </submittedName>
</protein>
<evidence type="ECO:0000313" key="1">
    <source>
        <dbReference type="EMBL" id="KAK7310755.1"/>
    </source>
</evidence>
<proteinExistence type="predicted"/>
<comment type="caution">
    <text evidence="1">The sequence shown here is derived from an EMBL/GenBank/DDBJ whole genome shotgun (WGS) entry which is preliminary data.</text>
</comment>
<dbReference type="Proteomes" id="UP001359559">
    <property type="component" value="Unassembled WGS sequence"/>
</dbReference>